<dbReference type="EMBL" id="FZOH01000010">
    <property type="protein sequence ID" value="SNS88199.1"/>
    <property type="molecule type" value="Genomic_DNA"/>
</dbReference>
<dbReference type="GO" id="GO:0071949">
    <property type="term" value="F:FAD binding"/>
    <property type="evidence" value="ECO:0007669"/>
    <property type="project" value="InterPro"/>
</dbReference>
<dbReference type="InterPro" id="IPR016169">
    <property type="entry name" value="FAD-bd_PCMH_sub2"/>
</dbReference>
<proteinExistence type="inferred from homology"/>
<dbReference type="GO" id="GO:0016491">
    <property type="term" value="F:oxidoreductase activity"/>
    <property type="evidence" value="ECO:0007669"/>
    <property type="project" value="UniProtKB-KW"/>
</dbReference>
<dbReference type="Gene3D" id="3.30.43.10">
    <property type="entry name" value="Uridine Diphospho-n-acetylenolpyruvylglucosamine Reductase, domain 2"/>
    <property type="match status" value="1"/>
</dbReference>
<evidence type="ECO:0000256" key="3">
    <source>
        <dbReference type="ARBA" id="ARBA00022630"/>
    </source>
</evidence>
<evidence type="ECO:0000256" key="4">
    <source>
        <dbReference type="ARBA" id="ARBA00022827"/>
    </source>
</evidence>
<comment type="similarity">
    <text evidence="2">Belongs to the oxygen-dependent FAD-linked oxidoreductase family.</text>
</comment>
<evidence type="ECO:0000256" key="2">
    <source>
        <dbReference type="ARBA" id="ARBA00005466"/>
    </source>
</evidence>
<dbReference type="PANTHER" id="PTHR42973">
    <property type="entry name" value="BINDING OXIDOREDUCTASE, PUTATIVE (AFU_ORTHOLOGUE AFUA_1G17690)-RELATED"/>
    <property type="match status" value="1"/>
</dbReference>
<keyword evidence="8" id="KW-1185">Reference proteome</keyword>
<evidence type="ECO:0000256" key="5">
    <source>
        <dbReference type="ARBA" id="ARBA00023002"/>
    </source>
</evidence>
<dbReference type="InterPro" id="IPR016167">
    <property type="entry name" value="FAD-bd_PCMH_sub1"/>
</dbReference>
<dbReference type="SUPFAM" id="SSF56176">
    <property type="entry name" value="FAD-binding/transporter-associated domain-like"/>
    <property type="match status" value="1"/>
</dbReference>
<protein>
    <submittedName>
        <fullName evidence="7">FAD/FMN-containing dehydrogenase</fullName>
    </submittedName>
</protein>
<keyword evidence="4" id="KW-0274">FAD</keyword>
<comment type="cofactor">
    <cofactor evidence="1">
        <name>FAD</name>
        <dbReference type="ChEBI" id="CHEBI:57692"/>
    </cofactor>
</comment>
<evidence type="ECO:0000313" key="7">
    <source>
        <dbReference type="EMBL" id="SNS88199.1"/>
    </source>
</evidence>
<dbReference type="InterPro" id="IPR006094">
    <property type="entry name" value="Oxid_FAD_bind_N"/>
</dbReference>
<dbReference type="InterPro" id="IPR006093">
    <property type="entry name" value="Oxy_OxRdtase_FAD_BS"/>
</dbReference>
<gene>
    <name evidence="7" type="ORF">SAMN04488107_4142</name>
</gene>
<dbReference type="InterPro" id="IPR036318">
    <property type="entry name" value="FAD-bd_PCMH-like_sf"/>
</dbReference>
<organism evidence="7 8">
    <name type="scientific">Geodermatophilus saharensis</name>
    <dbReference type="NCBI Taxonomy" id="1137994"/>
    <lineage>
        <taxon>Bacteria</taxon>
        <taxon>Bacillati</taxon>
        <taxon>Actinomycetota</taxon>
        <taxon>Actinomycetes</taxon>
        <taxon>Geodermatophilales</taxon>
        <taxon>Geodermatophilaceae</taxon>
        <taxon>Geodermatophilus</taxon>
    </lineage>
</organism>
<evidence type="ECO:0000313" key="8">
    <source>
        <dbReference type="Proteomes" id="UP000198386"/>
    </source>
</evidence>
<dbReference type="RefSeq" id="WP_089405799.1">
    <property type="nucleotide sequence ID" value="NZ_FZOH01000010.1"/>
</dbReference>
<dbReference type="PROSITE" id="PS00862">
    <property type="entry name" value="OX2_COVAL_FAD"/>
    <property type="match status" value="1"/>
</dbReference>
<dbReference type="PROSITE" id="PS51387">
    <property type="entry name" value="FAD_PCMH"/>
    <property type="match status" value="1"/>
</dbReference>
<keyword evidence="5" id="KW-0560">Oxidoreductase</keyword>
<dbReference type="AlphaFoldDB" id="A0A239I3V7"/>
<evidence type="ECO:0000259" key="6">
    <source>
        <dbReference type="PROSITE" id="PS51387"/>
    </source>
</evidence>
<dbReference type="Gene3D" id="3.30.465.10">
    <property type="match status" value="1"/>
</dbReference>
<dbReference type="InterPro" id="IPR016166">
    <property type="entry name" value="FAD-bd_PCMH"/>
</dbReference>
<dbReference type="PANTHER" id="PTHR42973:SF39">
    <property type="entry name" value="FAD-BINDING PCMH-TYPE DOMAIN-CONTAINING PROTEIN"/>
    <property type="match status" value="1"/>
</dbReference>
<name>A0A239I3V7_9ACTN</name>
<feature type="domain" description="FAD-binding PCMH-type" evidence="6">
    <location>
        <begin position="48"/>
        <end position="216"/>
    </location>
</feature>
<sequence>MTLTEAAPALPVPSDLDVDDLRLEVRGPVLAAGDAGLAAEVATWNTAVTHTPAVAVGAVCAADVVAAVRFATAHGLPVAVQATGHGPVRNADGAVLVTTSRMQGVRIDPGARTARVEAGVKWATVLAAAAEHGLVGLCGSSSDVGVVGYTLGGGVGPLGRRFGFAADSVLAVEIVTADGELRTVTAGSDPELFWAVRGGKGSFGVVTALEFRLFSVPALVGGGYFFAGRDAAAVLHAYRAWAPTLPEEASSSVAVLRMPPLEELPPPLRGQTVVHLRFLYAGDDPEAAAALLAPMTGAGEVLLGGVGPMPPTALDAVHMDPTEPMPAWEKGALLAELTEETVDALLAVAGPEVQVPLVMVEVRQLGGALGRPAPVPDAVTGRHAPWSVFVVAPMVPELAEVVPHVGRGVLAALAPWTAPGGLVNFLGDVDGPAEVLAAWDEESRERLLAVKRAVDPGDVFSGGHAVRASGA</sequence>
<dbReference type="Pfam" id="PF01565">
    <property type="entry name" value="FAD_binding_4"/>
    <property type="match status" value="1"/>
</dbReference>
<dbReference type="Gene3D" id="3.40.462.20">
    <property type="match status" value="1"/>
</dbReference>
<dbReference type="InterPro" id="IPR050416">
    <property type="entry name" value="FAD-linked_Oxidoreductase"/>
</dbReference>
<evidence type="ECO:0000256" key="1">
    <source>
        <dbReference type="ARBA" id="ARBA00001974"/>
    </source>
</evidence>
<dbReference type="Proteomes" id="UP000198386">
    <property type="component" value="Unassembled WGS sequence"/>
</dbReference>
<dbReference type="OrthoDB" id="9775082at2"/>
<accession>A0A239I3V7</accession>
<reference evidence="8" key="1">
    <citation type="submission" date="2017-06" db="EMBL/GenBank/DDBJ databases">
        <authorList>
            <person name="Varghese N."/>
            <person name="Submissions S."/>
        </authorList>
    </citation>
    <scope>NUCLEOTIDE SEQUENCE [LARGE SCALE GENOMIC DNA]</scope>
    <source>
        <strain evidence="8">DSM 45423</strain>
    </source>
</reference>
<keyword evidence="3" id="KW-0285">Flavoprotein</keyword>